<feature type="region of interest" description="Disordered" evidence="1">
    <location>
        <begin position="24"/>
        <end position="58"/>
    </location>
</feature>
<accession>A0A8S9FNI4</accession>
<name>A0A8S9FNI4_BRACR</name>
<organism evidence="2 3">
    <name type="scientific">Brassica cretica</name>
    <name type="common">Mustard</name>
    <dbReference type="NCBI Taxonomy" id="69181"/>
    <lineage>
        <taxon>Eukaryota</taxon>
        <taxon>Viridiplantae</taxon>
        <taxon>Streptophyta</taxon>
        <taxon>Embryophyta</taxon>
        <taxon>Tracheophyta</taxon>
        <taxon>Spermatophyta</taxon>
        <taxon>Magnoliopsida</taxon>
        <taxon>eudicotyledons</taxon>
        <taxon>Gunneridae</taxon>
        <taxon>Pentapetalae</taxon>
        <taxon>rosids</taxon>
        <taxon>malvids</taxon>
        <taxon>Brassicales</taxon>
        <taxon>Brassicaceae</taxon>
        <taxon>Brassiceae</taxon>
        <taxon>Brassica</taxon>
    </lineage>
</organism>
<protein>
    <submittedName>
        <fullName evidence="2">Uncharacterized protein</fullName>
    </submittedName>
</protein>
<feature type="compositionally biased region" description="Polar residues" evidence="1">
    <location>
        <begin position="43"/>
        <end position="58"/>
    </location>
</feature>
<proteinExistence type="predicted"/>
<reference evidence="2" key="1">
    <citation type="submission" date="2019-12" db="EMBL/GenBank/DDBJ databases">
        <title>Genome sequencing and annotation of Brassica cretica.</title>
        <authorList>
            <person name="Studholme D.J."/>
            <person name="Sarris P.F."/>
        </authorList>
    </citation>
    <scope>NUCLEOTIDE SEQUENCE</scope>
    <source>
        <strain evidence="2">PFS-001/15</strain>
        <tissue evidence="2">Leaf</tissue>
    </source>
</reference>
<gene>
    <name evidence="2" type="ORF">F2Q68_00019116</name>
</gene>
<sequence length="58" mass="6557">MSEKERGKITCCNLNSEETRVTLPFTRHRRSEKPPPVSLADVSPQTPESETQRSSLNT</sequence>
<evidence type="ECO:0000313" key="2">
    <source>
        <dbReference type="EMBL" id="KAF2535353.1"/>
    </source>
</evidence>
<dbReference type="EMBL" id="QGKW02002228">
    <property type="protein sequence ID" value="KAF2535353.1"/>
    <property type="molecule type" value="Genomic_DNA"/>
</dbReference>
<dbReference type="Proteomes" id="UP000712281">
    <property type="component" value="Unassembled WGS sequence"/>
</dbReference>
<dbReference type="AlphaFoldDB" id="A0A8S9FNI4"/>
<evidence type="ECO:0000313" key="3">
    <source>
        <dbReference type="Proteomes" id="UP000712281"/>
    </source>
</evidence>
<evidence type="ECO:0000256" key="1">
    <source>
        <dbReference type="SAM" id="MobiDB-lite"/>
    </source>
</evidence>
<comment type="caution">
    <text evidence="2">The sequence shown here is derived from an EMBL/GenBank/DDBJ whole genome shotgun (WGS) entry which is preliminary data.</text>
</comment>